<dbReference type="Pfam" id="PF00535">
    <property type="entry name" value="Glycos_transf_2"/>
    <property type="match status" value="1"/>
</dbReference>
<evidence type="ECO:0000256" key="2">
    <source>
        <dbReference type="ARBA" id="ARBA00022676"/>
    </source>
</evidence>
<gene>
    <name evidence="5" type="ORF">CKA81_15650</name>
</gene>
<dbReference type="PANTHER" id="PTHR43179:SF12">
    <property type="entry name" value="GALACTOFURANOSYLTRANSFERASE GLFT2"/>
    <property type="match status" value="1"/>
</dbReference>
<dbReference type="SUPFAM" id="SSF53448">
    <property type="entry name" value="Nucleotide-diphospho-sugar transferases"/>
    <property type="match status" value="1"/>
</dbReference>
<sequence length="311" mass="34081">MVEGKATIVVLTYNRREQALSTLECLSQLPGGWPIIVVDNGSSDGTANAIRARYPAVMLIRMRRNLGAAARNIGVAYAHTPYVAFCDDDTQWEPGALERAVTLLDQAPTVAALSANVQVGPDRRPDPTCQLMAESPLPSAGLPGPRLMGFMAGACVMRTRAFSDVGGYWPPFFIGGEETLMALDLTEQGWDIVYAAQVVTRHFPSVIRDTISRQRLLLRNAIWVAWLRRPVVSACRISLRQLGRARLNGALFKVLGASLVGMPRVLRRRRVISPATEHLCRLMERAETLSALKLFAPAECEGGRDAASMQR</sequence>
<organism evidence="5 6">
    <name type="scientific">Pollutimonas thiosulfatoxidans</name>
    <dbReference type="NCBI Taxonomy" id="2028345"/>
    <lineage>
        <taxon>Bacteria</taxon>
        <taxon>Pseudomonadati</taxon>
        <taxon>Pseudomonadota</taxon>
        <taxon>Betaproteobacteria</taxon>
        <taxon>Burkholderiales</taxon>
        <taxon>Alcaligenaceae</taxon>
        <taxon>Pollutimonas</taxon>
    </lineage>
</organism>
<evidence type="ECO:0000259" key="4">
    <source>
        <dbReference type="Pfam" id="PF00535"/>
    </source>
</evidence>
<dbReference type="KEGG" id="pus:CKA81_15650"/>
<dbReference type="OrthoDB" id="9787979at2"/>
<reference evidence="5 6" key="1">
    <citation type="submission" date="2017-08" db="EMBL/GenBank/DDBJ databases">
        <authorList>
            <person name="Park S.-J."/>
            <person name="Kim H."/>
        </authorList>
    </citation>
    <scope>NUCLEOTIDE SEQUENCE [LARGE SCALE GENOMIC DNA]</scope>
    <source>
        <strain evidence="6">ye3</strain>
    </source>
</reference>
<dbReference type="Gene3D" id="3.90.550.10">
    <property type="entry name" value="Spore Coat Polysaccharide Biosynthesis Protein SpsA, Chain A"/>
    <property type="match status" value="1"/>
</dbReference>
<feature type="domain" description="Glycosyltransferase 2-like" evidence="4">
    <location>
        <begin position="7"/>
        <end position="157"/>
    </location>
</feature>
<evidence type="ECO:0000313" key="6">
    <source>
        <dbReference type="Proteomes" id="UP000283474"/>
    </source>
</evidence>
<keyword evidence="2" id="KW-0328">Glycosyltransferase</keyword>
<accession>A0A451FSY3</accession>
<evidence type="ECO:0000256" key="1">
    <source>
        <dbReference type="ARBA" id="ARBA00006739"/>
    </source>
</evidence>
<name>A0A451FSY3_9BURK</name>
<dbReference type="GO" id="GO:0016757">
    <property type="term" value="F:glycosyltransferase activity"/>
    <property type="evidence" value="ECO:0007669"/>
    <property type="project" value="UniProtKB-KW"/>
</dbReference>
<keyword evidence="3" id="KW-0808">Transferase</keyword>
<dbReference type="InterPro" id="IPR029044">
    <property type="entry name" value="Nucleotide-diphossugar_trans"/>
</dbReference>
<dbReference type="PANTHER" id="PTHR43179">
    <property type="entry name" value="RHAMNOSYLTRANSFERASE WBBL"/>
    <property type="match status" value="1"/>
</dbReference>
<dbReference type="InterPro" id="IPR001173">
    <property type="entry name" value="Glyco_trans_2-like"/>
</dbReference>
<keyword evidence="6" id="KW-1185">Reference proteome</keyword>
<evidence type="ECO:0000313" key="5">
    <source>
        <dbReference type="EMBL" id="QAA95665.1"/>
    </source>
</evidence>
<dbReference type="EMBL" id="CP022987">
    <property type="protein sequence ID" value="QAA95665.1"/>
    <property type="molecule type" value="Genomic_DNA"/>
</dbReference>
<evidence type="ECO:0000256" key="3">
    <source>
        <dbReference type="ARBA" id="ARBA00022679"/>
    </source>
</evidence>
<protein>
    <recommendedName>
        <fullName evidence="4">Glycosyltransferase 2-like domain-containing protein</fullName>
    </recommendedName>
</protein>
<proteinExistence type="inferred from homology"/>
<dbReference type="Proteomes" id="UP000283474">
    <property type="component" value="Chromosome"/>
</dbReference>
<comment type="similarity">
    <text evidence="1">Belongs to the glycosyltransferase 2 family.</text>
</comment>
<dbReference type="AlphaFoldDB" id="A0A451FSY3"/>